<evidence type="ECO:0008006" key="3">
    <source>
        <dbReference type="Google" id="ProtNLM"/>
    </source>
</evidence>
<reference evidence="1 2" key="1">
    <citation type="submission" date="2020-08" db="EMBL/GenBank/DDBJ databases">
        <title>Genomic Encyclopedia of Type Strains, Phase IV (KMG-IV): sequencing the most valuable type-strain genomes for metagenomic binning, comparative biology and taxonomic classification.</title>
        <authorList>
            <person name="Goeker M."/>
        </authorList>
    </citation>
    <scope>NUCLEOTIDE SEQUENCE [LARGE SCALE GENOMIC DNA]</scope>
    <source>
        <strain evidence="1 2">YIM 65646</strain>
    </source>
</reference>
<accession>A0A841FGT0</accession>
<proteinExistence type="predicted"/>
<sequence>MGIGDKIKEGFDKVKETVSGQDEKVDEGVEKAADFINEKTNDKYADKVDMAKDKIQGMTGKGDTKA</sequence>
<protein>
    <recommendedName>
        <fullName evidence="3">Antitoxin</fullName>
    </recommendedName>
</protein>
<dbReference type="InterPro" id="IPR028037">
    <property type="entry name" value="Antitoxin_Rv0909/MT0933"/>
</dbReference>
<evidence type="ECO:0000313" key="2">
    <source>
        <dbReference type="Proteomes" id="UP000548476"/>
    </source>
</evidence>
<dbReference type="EMBL" id="JACHGT010000001">
    <property type="protein sequence ID" value="MBB6032762.1"/>
    <property type="molecule type" value="Genomic_DNA"/>
</dbReference>
<dbReference type="AlphaFoldDB" id="A0A841FGT0"/>
<name>A0A841FGT0_9ACTN</name>
<dbReference type="Proteomes" id="UP000548476">
    <property type="component" value="Unassembled WGS sequence"/>
</dbReference>
<keyword evidence="2" id="KW-1185">Reference proteome</keyword>
<gene>
    <name evidence="1" type="ORF">HNR73_000604</name>
</gene>
<comment type="caution">
    <text evidence="1">The sequence shown here is derived from an EMBL/GenBank/DDBJ whole genome shotgun (WGS) entry which is preliminary data.</text>
</comment>
<dbReference type="Pfam" id="PF14013">
    <property type="entry name" value="MT0933_antitox"/>
    <property type="match status" value="1"/>
</dbReference>
<organism evidence="1 2">
    <name type="scientific">Phytomonospora endophytica</name>
    <dbReference type="NCBI Taxonomy" id="714109"/>
    <lineage>
        <taxon>Bacteria</taxon>
        <taxon>Bacillati</taxon>
        <taxon>Actinomycetota</taxon>
        <taxon>Actinomycetes</taxon>
        <taxon>Micromonosporales</taxon>
        <taxon>Micromonosporaceae</taxon>
        <taxon>Phytomonospora</taxon>
    </lineage>
</organism>
<dbReference type="RefSeq" id="WP_184785628.1">
    <property type="nucleotide sequence ID" value="NZ_BONT01000034.1"/>
</dbReference>
<evidence type="ECO:0000313" key="1">
    <source>
        <dbReference type="EMBL" id="MBB6032762.1"/>
    </source>
</evidence>